<feature type="transmembrane region" description="Helical" evidence="1">
    <location>
        <begin position="9"/>
        <end position="28"/>
    </location>
</feature>
<feature type="transmembrane region" description="Helical" evidence="1">
    <location>
        <begin position="476"/>
        <end position="498"/>
    </location>
</feature>
<evidence type="ECO:0000313" key="3">
    <source>
        <dbReference type="Proteomes" id="UP000178187"/>
    </source>
</evidence>
<feature type="transmembrane region" description="Helical" evidence="1">
    <location>
        <begin position="278"/>
        <end position="303"/>
    </location>
</feature>
<evidence type="ECO:0000256" key="1">
    <source>
        <dbReference type="SAM" id="Phobius"/>
    </source>
</evidence>
<keyword evidence="1" id="KW-1133">Transmembrane helix</keyword>
<feature type="transmembrane region" description="Helical" evidence="1">
    <location>
        <begin position="134"/>
        <end position="152"/>
    </location>
</feature>
<feature type="transmembrane region" description="Helical" evidence="1">
    <location>
        <begin position="188"/>
        <end position="213"/>
    </location>
</feature>
<feature type="transmembrane region" description="Helical" evidence="1">
    <location>
        <begin position="371"/>
        <end position="392"/>
    </location>
</feature>
<feature type="transmembrane region" description="Helical" evidence="1">
    <location>
        <begin position="315"/>
        <end position="332"/>
    </location>
</feature>
<feature type="transmembrane region" description="Helical" evidence="1">
    <location>
        <begin position="225"/>
        <end position="243"/>
    </location>
</feature>
<dbReference type="Proteomes" id="UP000178187">
    <property type="component" value="Unassembled WGS sequence"/>
</dbReference>
<feature type="transmembrane region" description="Helical" evidence="1">
    <location>
        <begin position="100"/>
        <end position="122"/>
    </location>
</feature>
<proteinExistence type="predicted"/>
<evidence type="ECO:0008006" key="4">
    <source>
        <dbReference type="Google" id="ProtNLM"/>
    </source>
</evidence>
<evidence type="ECO:0000313" key="2">
    <source>
        <dbReference type="EMBL" id="OGW95240.1"/>
    </source>
</evidence>
<sequence>MARYKLRKLMVYLFIFIAMGYLFFVKGLPWVEADYQLTVAKNFVQGKSFLLAEKFSDIAVQHGNEWGDFHGLVNVLSFIPFAFIDHGLPKNFISNHDQLISFLVALSGVFINAATCVVYFRFLVVIFGVAVPRSVYSALALAFLTILFPYASTNYEGNWETLFLLCATYYLFSYHRDLKLSKAVKLGIMLGVLLNTRETALIFVPICAICFLFNAFHEKRTNHSIGWVLGCAPGVVLWLYYNWARTGNAFLSPLMDGIIFHKPLVQARMPTSHIFRGFFGILLSPGGSMFIYSPIFLVALMGWKNLMMRFKFETFFILSYVLFSIVCNASVKEWFGLFGWGPRYTLHLTPLVMLALPFALHYFMSQVLRKLILIMISISAVVIQLAGVLTNWHARLGLLLARCGEKDLFYTVACSQWWDSVKILFINVWNLWFGRLLFFKSPEYDSHLSWVSLQTSQTVSAWWNRLMVMGVDPRGVGFLMLVGAFIFVICWVRISYLIRSE</sequence>
<dbReference type="EMBL" id="MHFR01000068">
    <property type="protein sequence ID" value="OGW95240.1"/>
    <property type="molecule type" value="Genomic_DNA"/>
</dbReference>
<protein>
    <recommendedName>
        <fullName evidence="4">Glycosyltransferase RgtA/B/C/D-like domain-containing protein</fullName>
    </recommendedName>
</protein>
<keyword evidence="1" id="KW-0812">Transmembrane</keyword>
<name>A0A1G1KQL9_9BACT</name>
<feature type="transmembrane region" description="Helical" evidence="1">
    <location>
        <begin position="344"/>
        <end position="364"/>
    </location>
</feature>
<reference evidence="2 3" key="1">
    <citation type="journal article" date="2016" name="Nat. Commun.">
        <title>Thousands of microbial genomes shed light on interconnected biogeochemical processes in an aquifer system.</title>
        <authorList>
            <person name="Anantharaman K."/>
            <person name="Brown C.T."/>
            <person name="Hug L.A."/>
            <person name="Sharon I."/>
            <person name="Castelle C.J."/>
            <person name="Probst A.J."/>
            <person name="Thomas B.C."/>
            <person name="Singh A."/>
            <person name="Wilkins M.J."/>
            <person name="Karaoz U."/>
            <person name="Brodie E.L."/>
            <person name="Williams K.H."/>
            <person name="Hubbard S.S."/>
            <person name="Banfield J.F."/>
        </authorList>
    </citation>
    <scope>NUCLEOTIDE SEQUENCE [LARGE SCALE GENOMIC DNA]</scope>
</reference>
<gene>
    <name evidence="2" type="ORF">A3G33_04735</name>
</gene>
<organism evidence="2 3">
    <name type="scientific">Candidatus Danuiimicrobium aquiferis</name>
    <dbReference type="NCBI Taxonomy" id="1801832"/>
    <lineage>
        <taxon>Bacteria</taxon>
        <taxon>Pseudomonadati</taxon>
        <taxon>Candidatus Omnitrophota</taxon>
        <taxon>Candidatus Danuiimicrobium</taxon>
    </lineage>
</organism>
<dbReference type="AlphaFoldDB" id="A0A1G1KQL9"/>
<accession>A0A1G1KQL9</accession>
<comment type="caution">
    <text evidence="2">The sequence shown here is derived from an EMBL/GenBank/DDBJ whole genome shotgun (WGS) entry which is preliminary data.</text>
</comment>
<keyword evidence="1" id="KW-0472">Membrane</keyword>